<dbReference type="Pfam" id="PF25436">
    <property type="entry name" value="BSD2_CRD"/>
    <property type="match status" value="1"/>
</dbReference>
<proteinExistence type="predicted"/>
<dbReference type="EMBL" id="JANCYU010000047">
    <property type="protein sequence ID" value="KAK4527024.1"/>
    <property type="molecule type" value="Genomic_DNA"/>
</dbReference>
<sequence>MAFVATSVIIPTKCRLQKKVSHIPSYCVRMSWVATLKSSKIEGSSAIPEGEQPDLHTKWEQCLQEKGSPECQQCQGSGQIPCPACEGKGYFVMEVFNVTSSNQCQVCRGHRKTPCPTCKEYIYRAVKDL</sequence>
<protein>
    <recommendedName>
        <fullName evidence="1">BSD2 cysteine rich domain-containing protein</fullName>
    </recommendedName>
</protein>
<gene>
    <name evidence="2" type="ORF">GAYE_SCF34G4945</name>
</gene>
<name>A0AAV9II62_9RHOD</name>
<feature type="domain" description="BSD2 cysteine rich" evidence="1">
    <location>
        <begin position="71"/>
        <end position="119"/>
    </location>
</feature>
<accession>A0AAV9II62</accession>
<evidence type="ECO:0000313" key="2">
    <source>
        <dbReference type="EMBL" id="KAK4527024.1"/>
    </source>
</evidence>
<evidence type="ECO:0000313" key="3">
    <source>
        <dbReference type="Proteomes" id="UP001300502"/>
    </source>
</evidence>
<comment type="caution">
    <text evidence="2">The sequence shown here is derived from an EMBL/GenBank/DDBJ whole genome shotgun (WGS) entry which is preliminary data.</text>
</comment>
<reference evidence="2 3" key="1">
    <citation type="submission" date="2022-07" db="EMBL/GenBank/DDBJ databases">
        <title>Genome-wide signatures of adaptation to extreme environments.</title>
        <authorList>
            <person name="Cho C.H."/>
            <person name="Yoon H.S."/>
        </authorList>
    </citation>
    <scope>NUCLEOTIDE SEQUENCE [LARGE SCALE GENOMIC DNA]</scope>
    <source>
        <strain evidence="2 3">108.79 E11</strain>
    </source>
</reference>
<dbReference type="InterPro" id="IPR057453">
    <property type="entry name" value="BSD2_CRD"/>
</dbReference>
<dbReference type="Proteomes" id="UP001300502">
    <property type="component" value="Unassembled WGS sequence"/>
</dbReference>
<dbReference type="SUPFAM" id="SSF57938">
    <property type="entry name" value="DnaJ/Hsp40 cysteine-rich domain"/>
    <property type="match status" value="1"/>
</dbReference>
<dbReference type="InterPro" id="IPR036410">
    <property type="entry name" value="HSP_DnaJ_Cys-rich_dom_sf"/>
</dbReference>
<dbReference type="AlphaFoldDB" id="A0AAV9II62"/>
<evidence type="ECO:0000259" key="1">
    <source>
        <dbReference type="Pfam" id="PF25436"/>
    </source>
</evidence>
<organism evidence="2 3">
    <name type="scientific">Galdieria yellowstonensis</name>
    <dbReference type="NCBI Taxonomy" id="3028027"/>
    <lineage>
        <taxon>Eukaryota</taxon>
        <taxon>Rhodophyta</taxon>
        <taxon>Bangiophyceae</taxon>
        <taxon>Galdieriales</taxon>
        <taxon>Galdieriaceae</taxon>
        <taxon>Galdieria</taxon>
    </lineage>
</organism>
<keyword evidence="3" id="KW-1185">Reference proteome</keyword>